<evidence type="ECO:0000313" key="2">
    <source>
        <dbReference type="Proteomes" id="UP000539313"/>
    </source>
</evidence>
<name>A0A7W3MX71_9ACTN</name>
<reference evidence="1 2" key="1">
    <citation type="submission" date="2020-08" db="EMBL/GenBank/DDBJ databases">
        <title>Sequencing the genomes of 1000 actinobacteria strains.</title>
        <authorList>
            <person name="Klenk H.-P."/>
        </authorList>
    </citation>
    <scope>NUCLEOTIDE SEQUENCE [LARGE SCALE GENOMIC DNA]</scope>
    <source>
        <strain evidence="1 2">DSM 45823</strain>
    </source>
</reference>
<gene>
    <name evidence="1" type="ORF">HNR21_002403</name>
</gene>
<dbReference type="RefSeq" id="WP_119727247.1">
    <property type="nucleotide sequence ID" value="NZ_JACJII010000001.1"/>
</dbReference>
<sequence length="100" mass="11800">MRDMWTSHETWVYQCCRCSATWHEDYDVRHFDDGHGREAAVYQQAGQQTTPPWYDHECPECHSANVRAFTGFWNEPIPVRNRGHAEDLALVSRLRRMGAY</sequence>
<evidence type="ECO:0000313" key="1">
    <source>
        <dbReference type="EMBL" id="MBA9003521.1"/>
    </source>
</evidence>
<dbReference type="AlphaFoldDB" id="A0A7W3MX71"/>
<accession>A0A7W3MX71</accession>
<comment type="caution">
    <text evidence="1">The sequence shown here is derived from an EMBL/GenBank/DDBJ whole genome shotgun (WGS) entry which is preliminary data.</text>
</comment>
<dbReference type="EMBL" id="JACJII010000001">
    <property type="protein sequence ID" value="MBA9003521.1"/>
    <property type="molecule type" value="Genomic_DNA"/>
</dbReference>
<evidence type="ECO:0008006" key="3">
    <source>
        <dbReference type="Google" id="ProtNLM"/>
    </source>
</evidence>
<protein>
    <recommendedName>
        <fullName evidence="3">C2H2-type domain-containing protein</fullName>
    </recommendedName>
</protein>
<organism evidence="1 2">
    <name type="scientific">Thermomonospora cellulosilytica</name>
    <dbReference type="NCBI Taxonomy" id="1411118"/>
    <lineage>
        <taxon>Bacteria</taxon>
        <taxon>Bacillati</taxon>
        <taxon>Actinomycetota</taxon>
        <taxon>Actinomycetes</taxon>
        <taxon>Streptosporangiales</taxon>
        <taxon>Thermomonosporaceae</taxon>
        <taxon>Thermomonospora</taxon>
    </lineage>
</organism>
<keyword evidence="2" id="KW-1185">Reference proteome</keyword>
<proteinExistence type="predicted"/>
<dbReference type="Proteomes" id="UP000539313">
    <property type="component" value="Unassembled WGS sequence"/>
</dbReference>